<evidence type="ECO:0000313" key="2">
    <source>
        <dbReference type="EMBL" id="LAB63238.1"/>
    </source>
</evidence>
<dbReference type="PANTHER" id="PTHR31635:SF196">
    <property type="entry name" value="REVERSE TRANSCRIPTASE DOMAIN-CONTAINING PROTEIN-RELATED"/>
    <property type="match status" value="1"/>
</dbReference>
<dbReference type="AlphaFoldDB" id="A0A2D4Q0C2"/>
<protein>
    <recommendedName>
        <fullName evidence="1">Reverse transcriptase domain-containing protein</fullName>
    </recommendedName>
</protein>
<proteinExistence type="predicted"/>
<reference evidence="2" key="2">
    <citation type="submission" date="2017-11" db="EMBL/GenBank/DDBJ databases">
        <title>Coralsnake Venomics: Analyses of Venom Gland Transcriptomes and Proteomes of Six Brazilian Taxa.</title>
        <authorList>
            <person name="Aird S.D."/>
            <person name="Jorge da Silva N."/>
            <person name="Qiu L."/>
            <person name="Villar-Briones A."/>
            <person name="Aparecida-Saddi V."/>
            <person name="Campos-Telles M.P."/>
            <person name="Grau M."/>
            <person name="Mikheyev A.S."/>
        </authorList>
    </citation>
    <scope>NUCLEOTIDE SEQUENCE</scope>
    <source>
        <tissue evidence="2">Venom_gland</tissue>
    </source>
</reference>
<evidence type="ECO:0000259" key="1">
    <source>
        <dbReference type="Pfam" id="PF00078"/>
    </source>
</evidence>
<dbReference type="EMBL" id="IACN01102000">
    <property type="protein sequence ID" value="LAB63238.1"/>
    <property type="molecule type" value="Transcribed_RNA"/>
</dbReference>
<dbReference type="PANTHER" id="PTHR31635">
    <property type="entry name" value="REVERSE TRANSCRIPTASE DOMAIN-CONTAINING PROTEIN-RELATED"/>
    <property type="match status" value="1"/>
</dbReference>
<reference evidence="2" key="1">
    <citation type="submission" date="2017-07" db="EMBL/GenBank/DDBJ databases">
        <authorList>
            <person name="Mikheyev A."/>
            <person name="Grau M."/>
        </authorList>
    </citation>
    <scope>NUCLEOTIDE SEQUENCE</scope>
    <source>
        <tissue evidence="2">Venom_gland</tissue>
    </source>
</reference>
<name>A0A2D4Q0C2_MICSU</name>
<organism evidence="2">
    <name type="scientific">Micrurus surinamensis</name>
    <name type="common">Surinam coral snake</name>
    <dbReference type="NCBI Taxonomy" id="129470"/>
    <lineage>
        <taxon>Eukaryota</taxon>
        <taxon>Metazoa</taxon>
        <taxon>Chordata</taxon>
        <taxon>Craniata</taxon>
        <taxon>Vertebrata</taxon>
        <taxon>Euteleostomi</taxon>
        <taxon>Lepidosauria</taxon>
        <taxon>Squamata</taxon>
        <taxon>Bifurcata</taxon>
        <taxon>Unidentata</taxon>
        <taxon>Episquamata</taxon>
        <taxon>Toxicofera</taxon>
        <taxon>Serpentes</taxon>
        <taxon>Colubroidea</taxon>
        <taxon>Elapidae</taxon>
        <taxon>Elapinae</taxon>
        <taxon>Micrurus</taxon>
    </lineage>
</organism>
<dbReference type="InterPro" id="IPR000477">
    <property type="entry name" value="RT_dom"/>
</dbReference>
<accession>A0A2D4Q0C2</accession>
<sequence>MDFCRQDRLVRMVVNILEYYEAHREKQAALIFLDAQKAFDDLNWQLMIQQIKDMNFGDKFEKMIEAIYTTQKASVILNRDTTGTFKIMKGIRQGCPYYPDIRSIINLN</sequence>
<dbReference type="Pfam" id="PF00078">
    <property type="entry name" value="RVT_1"/>
    <property type="match status" value="1"/>
</dbReference>
<feature type="domain" description="Reverse transcriptase" evidence="1">
    <location>
        <begin position="23"/>
        <end position="97"/>
    </location>
</feature>